<organism evidence="6 7">
    <name type="scientific">Lymnaea stagnalis</name>
    <name type="common">Great pond snail</name>
    <name type="synonym">Helix stagnalis</name>
    <dbReference type="NCBI Taxonomy" id="6523"/>
    <lineage>
        <taxon>Eukaryota</taxon>
        <taxon>Metazoa</taxon>
        <taxon>Spiralia</taxon>
        <taxon>Lophotrochozoa</taxon>
        <taxon>Mollusca</taxon>
        <taxon>Gastropoda</taxon>
        <taxon>Heterobranchia</taxon>
        <taxon>Euthyneura</taxon>
        <taxon>Panpulmonata</taxon>
        <taxon>Hygrophila</taxon>
        <taxon>Lymnaeoidea</taxon>
        <taxon>Lymnaeidae</taxon>
        <taxon>Lymnaea</taxon>
    </lineage>
</organism>
<keyword evidence="4" id="KW-1015">Disulfide bond</keyword>
<proteinExistence type="inferred from homology"/>
<evidence type="ECO:0000313" key="6">
    <source>
        <dbReference type="EMBL" id="CAL1531927.1"/>
    </source>
</evidence>
<evidence type="ECO:0000256" key="1">
    <source>
        <dbReference type="ARBA" id="ARBA00004613"/>
    </source>
</evidence>
<dbReference type="AlphaFoldDB" id="A0AAV2HIC8"/>
<gene>
    <name evidence="6" type="ORF">GSLYS_00006006001</name>
</gene>
<keyword evidence="5" id="KW-1133">Transmembrane helix</keyword>
<comment type="subcellular location">
    <subcellularLocation>
        <location evidence="1">Secreted</location>
    </subcellularLocation>
</comment>
<name>A0AAV2HIC8_LYMST</name>
<evidence type="ECO:0000256" key="3">
    <source>
        <dbReference type="ARBA" id="ARBA00022525"/>
    </source>
</evidence>
<dbReference type="GO" id="GO:0005615">
    <property type="term" value="C:extracellular space"/>
    <property type="evidence" value="ECO:0007669"/>
    <property type="project" value="TreeGrafter"/>
</dbReference>
<keyword evidence="5" id="KW-0472">Membrane</keyword>
<dbReference type="Proteomes" id="UP001497497">
    <property type="component" value="Unassembled WGS sequence"/>
</dbReference>
<keyword evidence="5" id="KW-0812">Transmembrane</keyword>
<evidence type="ECO:0000256" key="2">
    <source>
        <dbReference type="ARBA" id="ARBA00008712"/>
    </source>
</evidence>
<evidence type="ECO:0000256" key="4">
    <source>
        <dbReference type="ARBA" id="ARBA00023157"/>
    </source>
</evidence>
<dbReference type="PANTHER" id="PTHR15040">
    <property type="entry name" value="DERMATOPONTIN-RELATED"/>
    <property type="match status" value="1"/>
</dbReference>
<feature type="non-terminal residue" evidence="6">
    <location>
        <position position="1"/>
    </location>
</feature>
<protein>
    <submittedName>
        <fullName evidence="6">Uncharacterized protein</fullName>
    </submittedName>
</protein>
<comment type="caution">
    <text evidence="6">The sequence shown here is derived from an EMBL/GenBank/DDBJ whole genome shotgun (WGS) entry which is preliminary data.</text>
</comment>
<dbReference type="InterPro" id="IPR026645">
    <property type="entry name" value="Dermatopontin"/>
</dbReference>
<keyword evidence="3" id="KW-0964">Secreted</keyword>
<dbReference type="GO" id="GO:0030199">
    <property type="term" value="P:collagen fibril organization"/>
    <property type="evidence" value="ECO:0007669"/>
    <property type="project" value="TreeGrafter"/>
</dbReference>
<keyword evidence="7" id="KW-1185">Reference proteome</keyword>
<comment type="similarity">
    <text evidence="2">Belongs to the dermatopontin family.</text>
</comment>
<accession>A0AAV2HIC8</accession>
<sequence length="165" mass="18706">STSAYVNSWWEMLVYICPGDSVVTGIDSYNDEGAEDRRFKFRCCGIAILLLLYISACIKAVYVNEFDQQALFHCETGEYIEEIESENDNEKEDRRWSFQCGGDGATSACTWSSYVNSWEEMLVYICPGDTVVTGIDSYHDNGSEDRRFKFRSCGIASESLLVKLV</sequence>
<evidence type="ECO:0000313" key="7">
    <source>
        <dbReference type="Proteomes" id="UP001497497"/>
    </source>
</evidence>
<dbReference type="PANTHER" id="PTHR15040:SF1">
    <property type="entry name" value="DERMATOPONTIN-LIKE ISOFORM X1"/>
    <property type="match status" value="1"/>
</dbReference>
<dbReference type="EMBL" id="CAXITT010000100">
    <property type="protein sequence ID" value="CAL1531927.1"/>
    <property type="molecule type" value="Genomic_DNA"/>
</dbReference>
<dbReference type="Pfam" id="PF14704">
    <property type="entry name" value="DERM"/>
    <property type="match status" value="1"/>
</dbReference>
<feature type="transmembrane region" description="Helical" evidence="5">
    <location>
        <begin position="43"/>
        <end position="62"/>
    </location>
</feature>
<evidence type="ECO:0000256" key="5">
    <source>
        <dbReference type="SAM" id="Phobius"/>
    </source>
</evidence>
<dbReference type="GO" id="GO:0031012">
    <property type="term" value="C:extracellular matrix"/>
    <property type="evidence" value="ECO:0007669"/>
    <property type="project" value="TreeGrafter"/>
</dbReference>
<reference evidence="6 7" key="1">
    <citation type="submission" date="2024-04" db="EMBL/GenBank/DDBJ databases">
        <authorList>
            <consortium name="Genoscope - CEA"/>
            <person name="William W."/>
        </authorList>
    </citation>
    <scope>NUCLEOTIDE SEQUENCE [LARGE SCALE GENOMIC DNA]</scope>
</reference>